<evidence type="ECO:0000313" key="3">
    <source>
        <dbReference type="Proteomes" id="UP000274504"/>
    </source>
</evidence>
<sequence length="417" mass="46581">MLSQLTPRVNNHRLRVGKLGASPNADSSLINVKNRFSRFKSSLKLTTFTNNHARNQDLPNRHQGFGDQTKTGEVGPLNVKRIWSPITENDLMHIRTGQGIDGISDATSANDEGKKSSQGSQSINGNENKERRSKHGKTTLERITNIKNQFPRFRSPFRIKSTASNIASHGKPFSNQKGCGNKTNEEAICIENLKTQNLPATDDKLLLGGAGHYSDSVPATYPSMQNFVEPHGKELRVKNKKATLKCDKSPSRKLFIACGDSKIENTGSKNQFKCNVFIGTPEEIMAEQTNKKNAPDNHSAQSTSPMSCPRLGFIERRSGEITHTSYVAMLNTERGEFENIKRITARRFWGLEQQFNCKIMLSDKPSQMRARTVYKLEIRGASFREVAKCRNALPKFITERLTTKAENTAEEIPLGNA</sequence>
<feature type="region of interest" description="Disordered" evidence="1">
    <location>
        <begin position="51"/>
        <end position="73"/>
    </location>
</feature>
<feature type="compositionally biased region" description="Polar residues" evidence="1">
    <location>
        <begin position="296"/>
        <end position="306"/>
    </location>
</feature>
<evidence type="ECO:0000313" key="4">
    <source>
        <dbReference type="WBParaSite" id="HDID_0000590901-mRNA-1"/>
    </source>
</evidence>
<protein>
    <submittedName>
        <fullName evidence="2 4">Uncharacterized protein</fullName>
    </submittedName>
</protein>
<reference evidence="2 3" key="2">
    <citation type="submission" date="2018-11" db="EMBL/GenBank/DDBJ databases">
        <authorList>
            <consortium name="Pathogen Informatics"/>
        </authorList>
    </citation>
    <scope>NUCLEOTIDE SEQUENCE [LARGE SCALE GENOMIC DNA]</scope>
</reference>
<organism evidence="4">
    <name type="scientific">Hymenolepis diminuta</name>
    <name type="common">Rat tapeworm</name>
    <dbReference type="NCBI Taxonomy" id="6216"/>
    <lineage>
        <taxon>Eukaryota</taxon>
        <taxon>Metazoa</taxon>
        <taxon>Spiralia</taxon>
        <taxon>Lophotrochozoa</taxon>
        <taxon>Platyhelminthes</taxon>
        <taxon>Cestoda</taxon>
        <taxon>Eucestoda</taxon>
        <taxon>Cyclophyllidea</taxon>
        <taxon>Hymenolepididae</taxon>
        <taxon>Hymenolepis</taxon>
    </lineage>
</organism>
<dbReference type="AlphaFoldDB" id="A0A0R3SLU4"/>
<gene>
    <name evidence="2" type="ORF">HDID_LOCUS5907</name>
</gene>
<dbReference type="WBParaSite" id="HDID_0000590901-mRNA-1">
    <property type="protein sequence ID" value="HDID_0000590901-mRNA-1"/>
    <property type="gene ID" value="HDID_0000590901"/>
</dbReference>
<evidence type="ECO:0000313" key="2">
    <source>
        <dbReference type="EMBL" id="VDL58225.1"/>
    </source>
</evidence>
<feature type="region of interest" description="Disordered" evidence="1">
    <location>
        <begin position="100"/>
        <end position="141"/>
    </location>
</feature>
<name>A0A0R3SLU4_HYMDI</name>
<proteinExistence type="predicted"/>
<dbReference type="Proteomes" id="UP000274504">
    <property type="component" value="Unassembled WGS sequence"/>
</dbReference>
<feature type="region of interest" description="Disordered" evidence="1">
    <location>
        <begin position="289"/>
        <end position="309"/>
    </location>
</feature>
<feature type="compositionally biased region" description="Polar residues" evidence="1">
    <location>
        <begin position="105"/>
        <end position="126"/>
    </location>
</feature>
<accession>A0A0R3SLU4</accession>
<evidence type="ECO:0000256" key="1">
    <source>
        <dbReference type="SAM" id="MobiDB-lite"/>
    </source>
</evidence>
<dbReference type="STRING" id="6216.A0A0R3SLU4"/>
<reference evidence="4" key="1">
    <citation type="submission" date="2017-02" db="UniProtKB">
        <authorList>
            <consortium name="WormBaseParasite"/>
        </authorList>
    </citation>
    <scope>IDENTIFICATION</scope>
</reference>
<dbReference type="EMBL" id="UYSG01003690">
    <property type="protein sequence ID" value="VDL58225.1"/>
    <property type="molecule type" value="Genomic_DNA"/>
</dbReference>